<name>A0A450W2M1_9GAMM</name>
<evidence type="ECO:0000313" key="2">
    <source>
        <dbReference type="EMBL" id="VFJ58591.1"/>
    </source>
</evidence>
<gene>
    <name evidence="1" type="ORF">BECKFM1743A_GA0114220_101584</name>
    <name evidence="3" type="ORF">BECKFM1743B_GA0114221_101694</name>
    <name evidence="2" type="ORF">BECKFM1743C_GA0114222_102292</name>
</gene>
<accession>A0A450W2M1</accession>
<dbReference type="EMBL" id="CAADFA010000229">
    <property type="protein sequence ID" value="VFJ58591.1"/>
    <property type="molecule type" value="Genomic_DNA"/>
</dbReference>
<sequence>MSRDVVVLLKSSEGRKLVREKCASMGLELGVLELLVEAEVGQLGKLRKRGLWEEFDEVFDTIEKEDAG</sequence>
<dbReference type="EMBL" id="CAADFL010000169">
    <property type="protein sequence ID" value="VFK11146.1"/>
    <property type="molecule type" value="Genomic_DNA"/>
</dbReference>
<dbReference type="AlphaFoldDB" id="A0A450W2M1"/>
<reference evidence="3" key="1">
    <citation type="submission" date="2019-02" db="EMBL/GenBank/DDBJ databases">
        <authorList>
            <person name="Gruber-Vodicka R. H."/>
            <person name="Seah K. B. B."/>
        </authorList>
    </citation>
    <scope>NUCLEOTIDE SEQUENCE</scope>
    <source>
        <strain evidence="1">BECK_BZ163</strain>
        <strain evidence="3">BECK_BZ164</strain>
        <strain evidence="2">BECK_BZ165</strain>
    </source>
</reference>
<evidence type="ECO:0000313" key="1">
    <source>
        <dbReference type="EMBL" id="VFJ55926.1"/>
    </source>
</evidence>
<proteinExistence type="predicted"/>
<dbReference type="EMBL" id="CAADEZ010000158">
    <property type="protein sequence ID" value="VFJ55926.1"/>
    <property type="molecule type" value="Genomic_DNA"/>
</dbReference>
<organism evidence="3">
    <name type="scientific">Candidatus Kentrum sp. FM</name>
    <dbReference type="NCBI Taxonomy" id="2126340"/>
    <lineage>
        <taxon>Bacteria</taxon>
        <taxon>Pseudomonadati</taxon>
        <taxon>Pseudomonadota</taxon>
        <taxon>Gammaproteobacteria</taxon>
        <taxon>Candidatus Kentrum</taxon>
    </lineage>
</organism>
<evidence type="ECO:0000313" key="3">
    <source>
        <dbReference type="EMBL" id="VFK11146.1"/>
    </source>
</evidence>
<protein>
    <submittedName>
        <fullName evidence="3">Uncharacterized protein</fullName>
    </submittedName>
</protein>